<reference evidence="1" key="1">
    <citation type="submission" date="2019-04" db="EMBL/GenBank/DDBJ databases">
        <title>Genome assembly of Zosterops borbonicus 15179.</title>
        <authorList>
            <person name="Leroy T."/>
            <person name="Anselmetti Y."/>
            <person name="Tilak M.-K."/>
            <person name="Nabholz B."/>
        </authorList>
    </citation>
    <scope>NUCLEOTIDE SEQUENCE</scope>
    <source>
        <strain evidence="1">HGM_15179</strain>
        <tissue evidence="1">Muscle</tissue>
    </source>
</reference>
<dbReference type="EMBL" id="SWJQ01000037">
    <property type="protein sequence ID" value="TRZ24882.1"/>
    <property type="molecule type" value="Genomic_DNA"/>
</dbReference>
<evidence type="ECO:0000313" key="1">
    <source>
        <dbReference type="EMBL" id="TRZ24882.1"/>
    </source>
</evidence>
<dbReference type="Proteomes" id="UP000796761">
    <property type="component" value="Unassembled WGS sequence"/>
</dbReference>
<dbReference type="PANTHER" id="PTHR33332">
    <property type="entry name" value="REVERSE TRANSCRIPTASE DOMAIN-CONTAINING PROTEIN"/>
    <property type="match status" value="1"/>
</dbReference>
<organism evidence="1 2">
    <name type="scientific">Zosterops borbonicus</name>
    <dbReference type="NCBI Taxonomy" id="364589"/>
    <lineage>
        <taxon>Eukaryota</taxon>
        <taxon>Metazoa</taxon>
        <taxon>Chordata</taxon>
        <taxon>Craniata</taxon>
        <taxon>Vertebrata</taxon>
        <taxon>Euteleostomi</taxon>
        <taxon>Archelosauria</taxon>
        <taxon>Archosauria</taxon>
        <taxon>Dinosauria</taxon>
        <taxon>Saurischia</taxon>
        <taxon>Theropoda</taxon>
        <taxon>Coelurosauria</taxon>
        <taxon>Aves</taxon>
        <taxon>Neognathae</taxon>
        <taxon>Neoaves</taxon>
        <taxon>Telluraves</taxon>
        <taxon>Australaves</taxon>
        <taxon>Passeriformes</taxon>
        <taxon>Sylvioidea</taxon>
        <taxon>Zosteropidae</taxon>
        <taxon>Zosterops</taxon>
    </lineage>
</organism>
<sequence length="339" mass="36659">MLTCCCKWPKQIRMQMFTEPRKPEETIVGNVACPQDNCPPGLVDGVREQNGPPAIQEEAVRELLSCLDAHKSIGPDGIPHPGIHPRVMRGLADELVKLLSIISQQSWLTGDPPGGCRKGCGCLFGLQQGLWHCLPQHTPGKAGSPWLGQEHSLLGQELAAWPGPESGGEQYCIQLGTVTSGFPQGSVLGPVLFNIFIDDMDEAIESFMSKLADDTKLGVCVDLLEVDPPAALPSWGTAQAPAVTDSCARHSLYPIGDQWQLTPLKLKDCTNATSFTRYLISKKADGRNKPSQLCSHSNETQQTENVSSLACYASVTSVGTQEMNQLPTLECRGAKEDLK</sequence>
<dbReference type="AlphaFoldDB" id="A0A8K1GU80"/>
<accession>A0A8K1GU80</accession>
<dbReference type="OrthoDB" id="416454at2759"/>
<gene>
    <name evidence="1" type="ORF">HGM15179_002231</name>
</gene>
<comment type="caution">
    <text evidence="1">The sequence shown here is derived from an EMBL/GenBank/DDBJ whole genome shotgun (WGS) entry which is preliminary data.</text>
</comment>
<evidence type="ECO:0000313" key="2">
    <source>
        <dbReference type="Proteomes" id="UP000796761"/>
    </source>
</evidence>
<keyword evidence="2" id="KW-1185">Reference proteome</keyword>
<proteinExistence type="predicted"/>
<protein>
    <recommendedName>
        <fullName evidence="3">Reverse transcriptase domain-containing protein</fullName>
    </recommendedName>
</protein>
<evidence type="ECO:0008006" key="3">
    <source>
        <dbReference type="Google" id="ProtNLM"/>
    </source>
</evidence>
<name>A0A8K1GU80_9PASS</name>